<dbReference type="Gene3D" id="3.40.720.10">
    <property type="entry name" value="Alkaline Phosphatase, subunit A"/>
    <property type="match status" value="1"/>
</dbReference>
<proteinExistence type="predicted"/>
<accession>A0A1H8W021</accession>
<dbReference type="EMBL" id="FOCX01000045">
    <property type="protein sequence ID" value="SEP20867.1"/>
    <property type="molecule type" value="Genomic_DNA"/>
</dbReference>
<dbReference type="InterPro" id="IPR017850">
    <property type="entry name" value="Alkaline_phosphatase_core_sf"/>
</dbReference>
<dbReference type="AlphaFoldDB" id="A0A1H8W021"/>
<dbReference type="OrthoDB" id="100846at2157"/>
<reference evidence="2" key="1">
    <citation type="submission" date="2016-10" db="EMBL/GenBank/DDBJ databases">
        <authorList>
            <person name="Varghese N."/>
            <person name="Submissions S."/>
        </authorList>
    </citation>
    <scope>NUCLEOTIDE SEQUENCE [LARGE SCALE GENOMIC DNA]</scope>
    <source>
        <strain evidence="2">IBRC-M 10043</strain>
    </source>
</reference>
<keyword evidence="2" id="KW-1185">Reference proteome</keyword>
<dbReference type="SUPFAM" id="SSF53649">
    <property type="entry name" value="Alkaline phosphatase-like"/>
    <property type="match status" value="1"/>
</dbReference>
<name>A0A1H8W021_9EURY</name>
<sequence length="318" mass="37098">MDKRKLLREIYATYLLFWLLITSRWPIGTNVFEREWDVLIVLDACRVDALRQVQSEYDFLYNIEEVWSIGSTSKEWIEQTFTKRNENITRNTAYITGNPFSNTLIGERGRLEYGATHNTWIEKVGWADKLIKNRLVDPENIGHIEPLWGDPEEHNRFESQKPPSITNHTIQAARGGEYDRIIAHYMQPHSPYYSTTTEYENLEEYELHPFKALRGEKYQNEKVWDAYIDNLRYALDSIEKLLDNIDGKVVITADHGELLGDQGMYYHMPGNPHPKLKKVPWVQIESTDNRSIDPDVSLSGRESAQDISEDQLEALGYL</sequence>
<evidence type="ECO:0008006" key="3">
    <source>
        <dbReference type="Google" id="ProtNLM"/>
    </source>
</evidence>
<dbReference type="RefSeq" id="WP_139203674.1">
    <property type="nucleotide sequence ID" value="NZ_FOCX01000045.1"/>
</dbReference>
<evidence type="ECO:0000313" key="1">
    <source>
        <dbReference type="EMBL" id="SEP20867.1"/>
    </source>
</evidence>
<gene>
    <name evidence="1" type="ORF">SAMN05216388_10453</name>
</gene>
<protein>
    <recommendedName>
        <fullName evidence="3">Sulfatase</fullName>
    </recommendedName>
</protein>
<organism evidence="1 2">
    <name type="scientific">Halorientalis persicus</name>
    <dbReference type="NCBI Taxonomy" id="1367881"/>
    <lineage>
        <taxon>Archaea</taxon>
        <taxon>Methanobacteriati</taxon>
        <taxon>Methanobacteriota</taxon>
        <taxon>Stenosarchaea group</taxon>
        <taxon>Halobacteria</taxon>
        <taxon>Halobacteriales</taxon>
        <taxon>Haloarculaceae</taxon>
        <taxon>Halorientalis</taxon>
    </lineage>
</organism>
<evidence type="ECO:0000313" key="2">
    <source>
        <dbReference type="Proteomes" id="UP000198775"/>
    </source>
</evidence>
<dbReference type="Proteomes" id="UP000198775">
    <property type="component" value="Unassembled WGS sequence"/>
</dbReference>